<feature type="compositionally biased region" description="Basic and acidic residues" evidence="1">
    <location>
        <begin position="1"/>
        <end position="12"/>
    </location>
</feature>
<name>A0AAD4EUI6_9PEZI</name>
<accession>A0AAD4EUI6</accession>
<feature type="region of interest" description="Disordered" evidence="1">
    <location>
        <begin position="1"/>
        <end position="58"/>
    </location>
</feature>
<gene>
    <name evidence="2" type="ORF">NEMBOFW57_007159</name>
</gene>
<proteinExistence type="predicted"/>
<feature type="compositionally biased region" description="Basic and acidic residues" evidence="1">
    <location>
        <begin position="28"/>
        <end position="44"/>
    </location>
</feature>
<dbReference type="Proteomes" id="UP001197093">
    <property type="component" value="Unassembled WGS sequence"/>
</dbReference>
<keyword evidence="3" id="KW-1185">Reference proteome</keyword>
<organism evidence="2 3">
    <name type="scientific">Staphylotrichum longicolle</name>
    <dbReference type="NCBI Taxonomy" id="669026"/>
    <lineage>
        <taxon>Eukaryota</taxon>
        <taxon>Fungi</taxon>
        <taxon>Dikarya</taxon>
        <taxon>Ascomycota</taxon>
        <taxon>Pezizomycotina</taxon>
        <taxon>Sordariomycetes</taxon>
        <taxon>Sordariomycetidae</taxon>
        <taxon>Sordariales</taxon>
        <taxon>Chaetomiaceae</taxon>
        <taxon>Staphylotrichum</taxon>
    </lineage>
</organism>
<protein>
    <submittedName>
        <fullName evidence="2">Uncharacterized protein</fullName>
    </submittedName>
</protein>
<feature type="compositionally biased region" description="Basic and acidic residues" evidence="1">
    <location>
        <begin position="149"/>
        <end position="159"/>
    </location>
</feature>
<dbReference type="AlphaFoldDB" id="A0AAD4EUI6"/>
<sequence length="220" mass="24679">MISPVEPRRLSDDSEIAYAHRQSTSEVFSEKKNTRPDFLSRFEPRGPPSYEEEGDYSPHRQADHKVAFDKHLQTDGYQNVLQAIMSSCRTVYNFAEAYVAVAREQQGPPIPSRMPTEHEISVMLNSLIIALKQLEDVRDIVQQNPIQNERARESGGHNAEDEDVPMCGDGIKPAYVIHEVRKRRGVSFLYPVCAPPPNLQDANILPSARLLPDVATAVTG</sequence>
<dbReference type="EMBL" id="JAHCVI010000003">
    <property type="protein sequence ID" value="KAG7287646.1"/>
    <property type="molecule type" value="Genomic_DNA"/>
</dbReference>
<evidence type="ECO:0000313" key="2">
    <source>
        <dbReference type="EMBL" id="KAG7287646.1"/>
    </source>
</evidence>
<evidence type="ECO:0000313" key="3">
    <source>
        <dbReference type="Proteomes" id="UP001197093"/>
    </source>
</evidence>
<comment type="caution">
    <text evidence="2">The sequence shown here is derived from an EMBL/GenBank/DDBJ whole genome shotgun (WGS) entry which is preliminary data.</text>
</comment>
<evidence type="ECO:0000256" key="1">
    <source>
        <dbReference type="SAM" id="MobiDB-lite"/>
    </source>
</evidence>
<feature type="region of interest" description="Disordered" evidence="1">
    <location>
        <begin position="146"/>
        <end position="165"/>
    </location>
</feature>
<reference evidence="2" key="1">
    <citation type="submission" date="2023-02" db="EMBL/GenBank/DDBJ databases">
        <authorList>
            <person name="Palmer J.M."/>
        </authorList>
    </citation>
    <scope>NUCLEOTIDE SEQUENCE</scope>
    <source>
        <strain evidence="2">FW57</strain>
    </source>
</reference>